<dbReference type="Gene3D" id="3.50.50.60">
    <property type="entry name" value="FAD/NAD(P)-binding domain"/>
    <property type="match status" value="2"/>
</dbReference>
<keyword evidence="4" id="KW-0560">Oxidoreductase</keyword>
<keyword evidence="7" id="KW-1185">Reference proteome</keyword>
<accession>A0A439DXZ5</accession>
<dbReference type="SUPFAM" id="SSF56425">
    <property type="entry name" value="Succinate dehydrogenase/fumarate reductase flavoprotein, catalytic domain"/>
    <property type="match status" value="1"/>
</dbReference>
<evidence type="ECO:0000256" key="1">
    <source>
        <dbReference type="ARBA" id="ARBA00001974"/>
    </source>
</evidence>
<dbReference type="Proteomes" id="UP000287177">
    <property type="component" value="Unassembled WGS sequence"/>
</dbReference>
<dbReference type="InterPro" id="IPR050315">
    <property type="entry name" value="FAD-oxidoreductase_2"/>
</dbReference>
<evidence type="ECO:0000256" key="3">
    <source>
        <dbReference type="ARBA" id="ARBA00022827"/>
    </source>
</evidence>
<feature type="domain" description="FAD-dependent oxidoreductase 2 FAD-binding" evidence="5">
    <location>
        <begin position="1"/>
        <end position="511"/>
    </location>
</feature>
<evidence type="ECO:0000313" key="7">
    <source>
        <dbReference type="Proteomes" id="UP000287177"/>
    </source>
</evidence>
<comment type="caution">
    <text evidence="6">The sequence shown here is derived from an EMBL/GenBank/DDBJ whole genome shotgun (WGS) entry which is preliminary data.</text>
</comment>
<protein>
    <recommendedName>
        <fullName evidence="5">FAD-dependent oxidoreductase 2 FAD-binding domain-containing protein</fullName>
    </recommendedName>
</protein>
<dbReference type="GO" id="GO:0008202">
    <property type="term" value="P:steroid metabolic process"/>
    <property type="evidence" value="ECO:0007669"/>
    <property type="project" value="UniProtKB-ARBA"/>
</dbReference>
<evidence type="ECO:0000259" key="5">
    <source>
        <dbReference type="Pfam" id="PF00890"/>
    </source>
</evidence>
<dbReference type="SUPFAM" id="SSF51905">
    <property type="entry name" value="FAD/NAD(P)-binding domain"/>
    <property type="match status" value="1"/>
</dbReference>
<evidence type="ECO:0000313" key="6">
    <source>
        <dbReference type="EMBL" id="RWA22352.1"/>
    </source>
</evidence>
<proteinExistence type="predicted"/>
<dbReference type="InterPro" id="IPR003953">
    <property type="entry name" value="FAD-dep_OxRdtase_2_FAD-bd"/>
</dbReference>
<dbReference type="Gene3D" id="3.90.700.10">
    <property type="entry name" value="Succinate dehydrogenase/fumarate reductase flavoprotein, catalytic domain"/>
    <property type="match status" value="1"/>
</dbReference>
<dbReference type="PANTHER" id="PTHR43400:SF10">
    <property type="entry name" value="3-OXOSTEROID 1-DEHYDROGENASE"/>
    <property type="match status" value="1"/>
</dbReference>
<reference evidence="6 7" key="1">
    <citation type="submission" date="2013-06" db="EMBL/GenBank/DDBJ databases">
        <title>The draft sequence of the Mycobacterium elephantis genome.</title>
        <authorList>
            <person name="Pettersson F.B."/>
            <person name="Das S."/>
            <person name="Dasgupta S."/>
            <person name="Bhattacharya A."/>
            <person name="Kirsebom L.A."/>
        </authorList>
    </citation>
    <scope>NUCLEOTIDE SEQUENCE [LARGE SCALE GENOMIC DNA]</scope>
    <source>
        <strain evidence="6 7">DSM 44368</strain>
    </source>
</reference>
<dbReference type="AlphaFoldDB" id="A0A439DXZ5"/>
<gene>
    <name evidence="6" type="ORF">MELE44368_13145</name>
</gene>
<organism evidence="6 7">
    <name type="scientific">Mycolicibacterium elephantis DSM 44368</name>
    <dbReference type="NCBI Taxonomy" id="1335622"/>
    <lineage>
        <taxon>Bacteria</taxon>
        <taxon>Bacillati</taxon>
        <taxon>Actinomycetota</taxon>
        <taxon>Actinomycetes</taxon>
        <taxon>Mycobacteriales</taxon>
        <taxon>Mycobacteriaceae</taxon>
        <taxon>Mycolicibacterium</taxon>
    </lineage>
</organism>
<name>A0A439DXZ5_9MYCO</name>
<dbReference type="GO" id="GO:0033765">
    <property type="term" value="F:steroid dehydrogenase activity, acting on the CH-CH group of donors"/>
    <property type="evidence" value="ECO:0007669"/>
    <property type="project" value="UniProtKB-ARBA"/>
</dbReference>
<dbReference type="PANTHER" id="PTHR43400">
    <property type="entry name" value="FUMARATE REDUCTASE"/>
    <property type="match status" value="1"/>
</dbReference>
<dbReference type="Pfam" id="PF00890">
    <property type="entry name" value="FAD_binding_2"/>
    <property type="match status" value="1"/>
</dbReference>
<keyword evidence="3" id="KW-0274">FAD</keyword>
<comment type="cofactor">
    <cofactor evidence="1">
        <name>FAD</name>
        <dbReference type="ChEBI" id="CHEBI:57692"/>
    </cofactor>
</comment>
<dbReference type="InterPro" id="IPR027477">
    <property type="entry name" value="Succ_DH/fumarate_Rdtase_cat_sf"/>
</dbReference>
<sequence>MGSGAGGLTAAITVAEHGGRAIVVEKDSCLGGVTALSVGQIWLGANSLAAEAGIADSVDDAVAYLDFLAGDLGDRELRRRYIEDGSEAIDFLYQKIGIQLSVIRRHPDYWYPKGTGSKAEGRYLEVATYDREQLGPLAEKFRKVNPYGTDLINTADVVEADLDASKIEEAIRIHQKRDELCGGAALAASLVAAAAARGVQLRTDTRAVRIVTDGEGRVAGVEVEDPQGSAVIPTRAVLLATGGYDWNPGFVQTFEHKPSLPSMAPRTIEGDHLMMASEIGGWVDSGRPSSTPLNLGFQVPGAEYDGKPLYENMASLRPGAIIVNARGKRFADESFYPDVNGAYNNFDGGEQRMSNSPAWLVFDAKYLRNYGFQTYQTLRPGEALPGGVGNVGKDLPELAVAAGIDASGLVETVERFNAFCAQGVDEDFGRGTIPWSRMYMGDLRVQPNPLLGPLTEGPFYAIKLTPVGTSIVSAGLKVDAAGRVLNARGGTVPGLYAAGNAAARSDVVGYQSGIANMKGIQLGYVAGRDIMKA</sequence>
<evidence type="ECO:0000256" key="4">
    <source>
        <dbReference type="ARBA" id="ARBA00023002"/>
    </source>
</evidence>
<dbReference type="EMBL" id="ATDN01000005">
    <property type="protein sequence ID" value="RWA22352.1"/>
    <property type="molecule type" value="Genomic_DNA"/>
</dbReference>
<dbReference type="InterPro" id="IPR036188">
    <property type="entry name" value="FAD/NAD-bd_sf"/>
</dbReference>
<keyword evidence="2" id="KW-0285">Flavoprotein</keyword>
<evidence type="ECO:0000256" key="2">
    <source>
        <dbReference type="ARBA" id="ARBA00022630"/>
    </source>
</evidence>